<sequence>MAITTVTVTGELRDIAGAPQNLSLIRFTPRGWDKSGAAIITGAPIDVTVTGGAFSASLFRQDLGQGVVYDVAYVLPRERITTIGSIFIDGPGPFALADLLGVPVPFGVTVTLVEGGSWPPPADPNPLHWYARVK</sequence>
<gene>
    <name evidence="1" type="ordered locus">KVU_1558</name>
</gene>
<organism evidence="1 2">
    <name type="scientific">Ketogulonicigenium vulgare (strain WSH-001)</name>
    <dbReference type="NCBI Taxonomy" id="759362"/>
    <lineage>
        <taxon>Bacteria</taxon>
        <taxon>Pseudomonadati</taxon>
        <taxon>Pseudomonadota</taxon>
        <taxon>Alphaproteobacteria</taxon>
        <taxon>Rhodobacterales</taxon>
        <taxon>Roseobacteraceae</taxon>
        <taxon>Ketogulonicigenium</taxon>
    </lineage>
</organism>
<dbReference type="OrthoDB" id="7888748at2"/>
<protein>
    <submittedName>
        <fullName evidence="1">Uncharacterized protein</fullName>
    </submittedName>
</protein>
<reference evidence="1 2" key="1">
    <citation type="journal article" date="2011" name="J. Bacteriol.">
        <title>Complete genome sequence of the industrial strain Ketogulonicigenium vulgare WSH-001.</title>
        <authorList>
            <person name="Liu L."/>
            <person name="Li Y."/>
            <person name="Zhang J."/>
            <person name="Zhou Z."/>
            <person name="Liu J."/>
            <person name="Li X."/>
            <person name="Zhou J."/>
            <person name="Du G."/>
            <person name="Wang L."/>
            <person name="Chen J."/>
        </authorList>
    </citation>
    <scope>NUCLEOTIDE SEQUENCE [LARGE SCALE GENOMIC DNA]</scope>
    <source>
        <strain evidence="1 2">WSH-001</strain>
    </source>
</reference>
<dbReference type="RefSeq" id="WP_013384756.1">
    <property type="nucleotide sequence ID" value="NC_017384.1"/>
</dbReference>
<proteinExistence type="predicted"/>
<dbReference type="Proteomes" id="UP000000692">
    <property type="component" value="Chromosome"/>
</dbReference>
<evidence type="ECO:0000313" key="1">
    <source>
        <dbReference type="EMBL" id="AEM41397.1"/>
    </source>
</evidence>
<dbReference type="KEGG" id="kvl:KVU_1558"/>
<dbReference type="AlphaFoldDB" id="F9Y9Q9"/>
<evidence type="ECO:0000313" key="2">
    <source>
        <dbReference type="Proteomes" id="UP000000692"/>
    </source>
</evidence>
<dbReference type="EMBL" id="CP002018">
    <property type="protein sequence ID" value="AEM41397.1"/>
    <property type="molecule type" value="Genomic_DNA"/>
</dbReference>
<dbReference type="HOGENOM" id="CLU_1893403_0_0_5"/>
<keyword evidence="2" id="KW-1185">Reference proteome</keyword>
<name>F9Y9Q9_KETVW</name>
<accession>F9Y9Q9</accession>